<proteinExistence type="predicted"/>
<feature type="compositionally biased region" description="Low complexity" evidence="1">
    <location>
        <begin position="410"/>
        <end position="448"/>
    </location>
</feature>
<evidence type="ECO:0000313" key="3">
    <source>
        <dbReference type="EMBL" id="KAE9410025.1"/>
    </source>
</evidence>
<dbReference type="InterPro" id="IPR000210">
    <property type="entry name" value="BTB/POZ_dom"/>
</dbReference>
<reference evidence="3" key="1">
    <citation type="journal article" date="2019" name="Environ. Microbiol.">
        <title>Fungal ecological strategies reflected in gene transcription - a case study of two litter decomposers.</title>
        <authorList>
            <person name="Barbi F."/>
            <person name="Kohler A."/>
            <person name="Barry K."/>
            <person name="Baskaran P."/>
            <person name="Daum C."/>
            <person name="Fauchery L."/>
            <person name="Ihrmark K."/>
            <person name="Kuo A."/>
            <person name="LaButti K."/>
            <person name="Lipzen A."/>
            <person name="Morin E."/>
            <person name="Grigoriev I.V."/>
            <person name="Henrissat B."/>
            <person name="Lindahl B."/>
            <person name="Martin F."/>
        </authorList>
    </citation>
    <scope>NUCLEOTIDE SEQUENCE</scope>
    <source>
        <strain evidence="3">JB14</strain>
    </source>
</reference>
<dbReference type="Pfam" id="PF00651">
    <property type="entry name" value="BTB"/>
    <property type="match status" value="1"/>
</dbReference>
<feature type="domain" description="BTB" evidence="2">
    <location>
        <begin position="251"/>
        <end position="326"/>
    </location>
</feature>
<dbReference type="CDD" id="cd18186">
    <property type="entry name" value="BTB_POZ_ZBTB_KLHL-like"/>
    <property type="match status" value="1"/>
</dbReference>
<dbReference type="AlphaFoldDB" id="A0A6A4INV5"/>
<sequence length="614" mass="67177">MVYPGGDETTRSWTFIGFEWVVRDVHKLRDFVEGLVSTDLDSEDATPDDSDFDVLKNSPVIGDSKFKLEIARTAPINEGTSASAKPPGLSLYITPLMLDFAHPQYEMAATMMAGVKCQDDRAGERGARAEWAYEVWDDWVFRQDNEVWECALPSLSALLENPRISDTDSFVICVQIHSPVGPSLPAQPSVYYVPKDLLDGLEASLDNANTGDVQFVCLERLIVDGPPSPSLTPEITSPSRPSSSTSSVSPFSPEMTARKRIIYAHSDILTRRSEYFATMLSSSFSENQVMTKGDRKIFTIVVEEADFETIYWLLKYCYANWLLFKEIDDPRAAVEGVGRGWSAHWLHARGGEWDWKTFPKHGPIDDHSTMDSRSAASGESLDGRRSPAGKAKTSTHIRPTPSTPSASRISTGTQKVSTTTTGSSTARVSNAATATTTTTVGRRVGGSSASMPLSPVRSKHVPIPLTSVPPPNFPTPSHYPVSPHSQRPQGSSRSGALASDPHMHPTTHPKPASALAMYQVAHRYAMPGLSALALEHMMNTITPASSFALLLATSTWDELKTLVEDYVVDKWEEVSVSEEFEVCCQEVAAGEWGPEGGKTLTALFRRLRSPAAMM</sequence>
<organism evidence="3 4">
    <name type="scientific">Gymnopus androsaceus JB14</name>
    <dbReference type="NCBI Taxonomy" id="1447944"/>
    <lineage>
        <taxon>Eukaryota</taxon>
        <taxon>Fungi</taxon>
        <taxon>Dikarya</taxon>
        <taxon>Basidiomycota</taxon>
        <taxon>Agaricomycotina</taxon>
        <taxon>Agaricomycetes</taxon>
        <taxon>Agaricomycetidae</taxon>
        <taxon>Agaricales</taxon>
        <taxon>Marasmiineae</taxon>
        <taxon>Omphalotaceae</taxon>
        <taxon>Gymnopus</taxon>
    </lineage>
</organism>
<evidence type="ECO:0000259" key="2">
    <source>
        <dbReference type="PROSITE" id="PS50097"/>
    </source>
</evidence>
<dbReference type="Proteomes" id="UP000799118">
    <property type="component" value="Unassembled WGS sequence"/>
</dbReference>
<feature type="compositionally biased region" description="Low complexity" evidence="1">
    <location>
        <begin position="237"/>
        <end position="252"/>
    </location>
</feature>
<dbReference type="SUPFAM" id="SSF54695">
    <property type="entry name" value="POZ domain"/>
    <property type="match status" value="1"/>
</dbReference>
<evidence type="ECO:0000313" key="4">
    <source>
        <dbReference type="Proteomes" id="UP000799118"/>
    </source>
</evidence>
<dbReference type="PANTHER" id="PTHR24413">
    <property type="entry name" value="SPECKLE-TYPE POZ PROTEIN"/>
    <property type="match status" value="1"/>
</dbReference>
<evidence type="ECO:0000256" key="1">
    <source>
        <dbReference type="SAM" id="MobiDB-lite"/>
    </source>
</evidence>
<name>A0A6A4INV5_9AGAR</name>
<dbReference type="EMBL" id="ML769386">
    <property type="protein sequence ID" value="KAE9410025.1"/>
    <property type="molecule type" value="Genomic_DNA"/>
</dbReference>
<feature type="compositionally biased region" description="Polar residues" evidence="1">
    <location>
        <begin position="483"/>
        <end position="494"/>
    </location>
</feature>
<keyword evidence="4" id="KW-1185">Reference proteome</keyword>
<feature type="region of interest" description="Disordered" evidence="1">
    <location>
        <begin position="227"/>
        <end position="252"/>
    </location>
</feature>
<gene>
    <name evidence="3" type="ORF">BT96DRAFT_463487</name>
</gene>
<accession>A0A6A4INV5</accession>
<dbReference type="InterPro" id="IPR011333">
    <property type="entry name" value="SKP1/BTB/POZ_sf"/>
</dbReference>
<dbReference type="Gene3D" id="3.30.710.10">
    <property type="entry name" value="Potassium Channel Kv1.1, Chain A"/>
    <property type="match status" value="1"/>
</dbReference>
<feature type="region of interest" description="Disordered" evidence="1">
    <location>
        <begin position="364"/>
        <end position="510"/>
    </location>
</feature>
<dbReference type="OrthoDB" id="288590at2759"/>
<protein>
    <recommendedName>
        <fullName evidence="2">BTB domain-containing protein</fullName>
    </recommendedName>
</protein>
<dbReference type="PROSITE" id="PS50097">
    <property type="entry name" value="BTB"/>
    <property type="match status" value="1"/>
</dbReference>